<evidence type="ECO:0000256" key="1">
    <source>
        <dbReference type="SAM" id="MobiDB-lite"/>
    </source>
</evidence>
<accession>A0A915KKN2</accession>
<feature type="region of interest" description="Disordered" evidence="1">
    <location>
        <begin position="82"/>
        <end position="109"/>
    </location>
</feature>
<proteinExistence type="predicted"/>
<dbReference type="Proteomes" id="UP000887565">
    <property type="component" value="Unplaced"/>
</dbReference>
<dbReference type="AlphaFoldDB" id="A0A915KKN2"/>
<evidence type="ECO:0000313" key="2">
    <source>
        <dbReference type="Proteomes" id="UP000887565"/>
    </source>
</evidence>
<protein>
    <submittedName>
        <fullName evidence="3">Uncharacterized protein</fullName>
    </submittedName>
</protein>
<keyword evidence="2" id="KW-1185">Reference proteome</keyword>
<reference evidence="3" key="1">
    <citation type="submission" date="2022-11" db="UniProtKB">
        <authorList>
            <consortium name="WormBaseParasite"/>
        </authorList>
    </citation>
    <scope>IDENTIFICATION</scope>
</reference>
<organism evidence="2 3">
    <name type="scientific">Romanomermis culicivorax</name>
    <name type="common">Nematode worm</name>
    <dbReference type="NCBI Taxonomy" id="13658"/>
    <lineage>
        <taxon>Eukaryota</taxon>
        <taxon>Metazoa</taxon>
        <taxon>Ecdysozoa</taxon>
        <taxon>Nematoda</taxon>
        <taxon>Enoplea</taxon>
        <taxon>Dorylaimia</taxon>
        <taxon>Mermithida</taxon>
        <taxon>Mermithoidea</taxon>
        <taxon>Mermithidae</taxon>
        <taxon>Romanomermis</taxon>
    </lineage>
</organism>
<dbReference type="WBParaSite" id="nRc.2.0.1.t38582-RA">
    <property type="protein sequence ID" value="nRc.2.0.1.t38582-RA"/>
    <property type="gene ID" value="nRc.2.0.1.g38582"/>
</dbReference>
<evidence type="ECO:0000313" key="3">
    <source>
        <dbReference type="WBParaSite" id="nRc.2.0.1.t38582-RA"/>
    </source>
</evidence>
<sequence length="109" mass="12539">MPKAPEIQALNIKGQTTLEPETWNMGIQRLGNGASQPTYLVNVADKGMPKTTPIRYTKYSDTSKKVTITIWPKFCWLSNRPNQGQLLNQDHPDVPNQNYQDQLVNRYRH</sequence>
<name>A0A915KKN2_ROMCU</name>